<evidence type="ECO:0000313" key="2">
    <source>
        <dbReference type="Proteomes" id="UP001235303"/>
    </source>
</evidence>
<sequence>MILHKLEISYGETIDHFKESMIGYDGINLAYASVVLDIKL</sequence>
<name>A0ABT7ARK1_9CYAN</name>
<reference evidence="1 2" key="1">
    <citation type="submission" date="2023-01" db="EMBL/GenBank/DDBJ databases">
        <title>Novel diversity within Roseofilum (Cyanobacteria; Desertifilaceae) from marine benthic mats with descriptions of four novel species.</title>
        <authorList>
            <person name="Wang Y."/>
            <person name="Berthold D.E."/>
            <person name="Hu J."/>
            <person name="Lefler F.W."/>
            <person name="Laughinghouse H.D. IV."/>
        </authorList>
    </citation>
    <scope>NUCLEOTIDE SEQUENCE [LARGE SCALE GENOMIC DNA]</scope>
    <source>
        <strain evidence="1 2">BLCC-M154</strain>
    </source>
</reference>
<organism evidence="1 2">
    <name type="scientific">Roseofilum acuticapitatum BLCC-M154</name>
    <dbReference type="NCBI Taxonomy" id="3022444"/>
    <lineage>
        <taxon>Bacteria</taxon>
        <taxon>Bacillati</taxon>
        <taxon>Cyanobacteriota</taxon>
        <taxon>Cyanophyceae</taxon>
        <taxon>Desertifilales</taxon>
        <taxon>Desertifilaceae</taxon>
        <taxon>Roseofilum</taxon>
        <taxon>Roseofilum acuticapitatum</taxon>
    </lineage>
</organism>
<dbReference type="Proteomes" id="UP001235303">
    <property type="component" value="Unassembled WGS sequence"/>
</dbReference>
<keyword evidence="2" id="KW-1185">Reference proteome</keyword>
<accession>A0ABT7ARK1</accession>
<protein>
    <submittedName>
        <fullName evidence="1">Uncharacterized protein</fullName>
    </submittedName>
</protein>
<dbReference type="EMBL" id="JAQOSP010000063">
    <property type="protein sequence ID" value="MDJ1169531.1"/>
    <property type="molecule type" value="Genomic_DNA"/>
</dbReference>
<comment type="caution">
    <text evidence="1">The sequence shown here is derived from an EMBL/GenBank/DDBJ whole genome shotgun (WGS) entry which is preliminary data.</text>
</comment>
<gene>
    <name evidence="1" type="ORF">PMG71_08850</name>
</gene>
<dbReference type="RefSeq" id="WP_283753289.1">
    <property type="nucleotide sequence ID" value="NZ_JAQOSP010000063.1"/>
</dbReference>
<evidence type="ECO:0000313" key="1">
    <source>
        <dbReference type="EMBL" id="MDJ1169531.1"/>
    </source>
</evidence>
<proteinExistence type="predicted"/>